<dbReference type="InterPro" id="IPR001647">
    <property type="entry name" value="HTH_TetR"/>
</dbReference>
<keyword evidence="1 2" id="KW-0238">DNA-binding</keyword>
<accession>A0A6G4TZE6</accession>
<dbReference type="AlphaFoldDB" id="A0A6G4TZE6"/>
<evidence type="ECO:0000256" key="2">
    <source>
        <dbReference type="PROSITE-ProRule" id="PRU00335"/>
    </source>
</evidence>
<dbReference type="RefSeq" id="WP_165235542.1">
    <property type="nucleotide sequence ID" value="NZ_JAAKZV010000032.1"/>
</dbReference>
<proteinExistence type="predicted"/>
<protein>
    <submittedName>
        <fullName evidence="4">TetR/AcrR family transcriptional regulator</fullName>
    </submittedName>
</protein>
<dbReference type="InterPro" id="IPR023772">
    <property type="entry name" value="DNA-bd_HTH_TetR-type_CS"/>
</dbReference>
<dbReference type="Proteomes" id="UP000481583">
    <property type="component" value="Unassembled WGS sequence"/>
</dbReference>
<reference evidence="4 5" key="1">
    <citation type="submission" date="2020-02" db="EMBL/GenBank/DDBJ databases">
        <title>Whole-genome analyses of novel actinobacteria.</title>
        <authorList>
            <person name="Sahin N."/>
        </authorList>
    </citation>
    <scope>NUCLEOTIDE SEQUENCE [LARGE SCALE GENOMIC DNA]</scope>
    <source>
        <strain evidence="4 5">A7024</strain>
    </source>
</reference>
<evidence type="ECO:0000259" key="3">
    <source>
        <dbReference type="PROSITE" id="PS50977"/>
    </source>
</evidence>
<dbReference type="Gene3D" id="1.10.357.10">
    <property type="entry name" value="Tetracycline Repressor, domain 2"/>
    <property type="match status" value="1"/>
</dbReference>
<feature type="non-terminal residue" evidence="4">
    <location>
        <position position="1"/>
    </location>
</feature>
<gene>
    <name evidence="4" type="ORF">G5C51_10650</name>
</gene>
<organism evidence="4 5">
    <name type="scientific">Streptomyces coryli</name>
    <dbReference type="NCBI Taxonomy" id="1128680"/>
    <lineage>
        <taxon>Bacteria</taxon>
        <taxon>Bacillati</taxon>
        <taxon>Actinomycetota</taxon>
        <taxon>Actinomycetes</taxon>
        <taxon>Kitasatosporales</taxon>
        <taxon>Streptomycetaceae</taxon>
        <taxon>Streptomyces</taxon>
    </lineage>
</organism>
<dbReference type="EMBL" id="JAAKZV010000032">
    <property type="protein sequence ID" value="NGN64361.1"/>
    <property type="molecule type" value="Genomic_DNA"/>
</dbReference>
<dbReference type="PROSITE" id="PS50977">
    <property type="entry name" value="HTH_TETR_2"/>
    <property type="match status" value="1"/>
</dbReference>
<dbReference type="PROSITE" id="PS01081">
    <property type="entry name" value="HTH_TETR_1"/>
    <property type="match status" value="1"/>
</dbReference>
<name>A0A6G4TZE6_9ACTN</name>
<comment type="caution">
    <text evidence="4">The sequence shown here is derived from an EMBL/GenBank/DDBJ whole genome shotgun (WGS) entry which is preliminary data.</text>
</comment>
<keyword evidence="5" id="KW-1185">Reference proteome</keyword>
<dbReference type="InterPro" id="IPR009057">
    <property type="entry name" value="Homeodomain-like_sf"/>
</dbReference>
<feature type="DNA-binding region" description="H-T-H motif" evidence="2">
    <location>
        <begin position="26"/>
        <end position="45"/>
    </location>
</feature>
<evidence type="ECO:0000313" key="4">
    <source>
        <dbReference type="EMBL" id="NGN64361.1"/>
    </source>
</evidence>
<evidence type="ECO:0000313" key="5">
    <source>
        <dbReference type="Proteomes" id="UP000481583"/>
    </source>
</evidence>
<dbReference type="Pfam" id="PF00440">
    <property type="entry name" value="TetR_N"/>
    <property type="match status" value="1"/>
</dbReference>
<sequence length="190" mass="21023">PDPARKTALLDAIVDYLTENGLATLSMRPLAKELGQTTRVLTHHFADKAELLNAALTRLDERQRGWLAELPGADGALPMSEVVKATWEYHLTPEHLPFTRLIHEIEGLAAGDRLAGATSRLLADRVDFVAGWFRDRGVPEQPAREYATLLNAAFAGLQIDMLNTGDRERTTTALHHLADQTDAWVARHTT</sequence>
<evidence type="ECO:0000256" key="1">
    <source>
        <dbReference type="ARBA" id="ARBA00023125"/>
    </source>
</evidence>
<dbReference type="SUPFAM" id="SSF46689">
    <property type="entry name" value="Homeodomain-like"/>
    <property type="match status" value="1"/>
</dbReference>
<feature type="domain" description="HTH tetR-type" evidence="3">
    <location>
        <begin position="3"/>
        <end position="63"/>
    </location>
</feature>
<dbReference type="GO" id="GO:0003677">
    <property type="term" value="F:DNA binding"/>
    <property type="evidence" value="ECO:0007669"/>
    <property type="project" value="UniProtKB-UniRule"/>
</dbReference>